<reference evidence="2 3" key="1">
    <citation type="journal article" date="2021" name="BMC Genomics">
        <title>Datura genome reveals duplications of psychoactive alkaloid biosynthetic genes and high mutation rate following tissue culture.</title>
        <authorList>
            <person name="Rajewski A."/>
            <person name="Carter-House D."/>
            <person name="Stajich J."/>
            <person name="Litt A."/>
        </authorList>
    </citation>
    <scope>NUCLEOTIDE SEQUENCE [LARGE SCALE GENOMIC DNA]</scope>
    <source>
        <strain evidence="2">AR-01</strain>
    </source>
</reference>
<feature type="compositionally biased region" description="Basic and acidic residues" evidence="1">
    <location>
        <begin position="38"/>
        <end position="48"/>
    </location>
</feature>
<dbReference type="Proteomes" id="UP000823775">
    <property type="component" value="Unassembled WGS sequence"/>
</dbReference>
<organism evidence="2 3">
    <name type="scientific">Datura stramonium</name>
    <name type="common">Jimsonweed</name>
    <name type="synonym">Common thornapple</name>
    <dbReference type="NCBI Taxonomy" id="4076"/>
    <lineage>
        <taxon>Eukaryota</taxon>
        <taxon>Viridiplantae</taxon>
        <taxon>Streptophyta</taxon>
        <taxon>Embryophyta</taxon>
        <taxon>Tracheophyta</taxon>
        <taxon>Spermatophyta</taxon>
        <taxon>Magnoliopsida</taxon>
        <taxon>eudicotyledons</taxon>
        <taxon>Gunneridae</taxon>
        <taxon>Pentapetalae</taxon>
        <taxon>asterids</taxon>
        <taxon>lamiids</taxon>
        <taxon>Solanales</taxon>
        <taxon>Solanaceae</taxon>
        <taxon>Solanoideae</taxon>
        <taxon>Datureae</taxon>
        <taxon>Datura</taxon>
    </lineage>
</organism>
<keyword evidence="3" id="KW-1185">Reference proteome</keyword>
<sequence length="265" mass="30546">MMIKLTECRMDDGSSISPSSNQVIIPPKFQPTKGGARRRVERDDTTHRLRDENIDSEGEIEETSRGHLKRNITEEVRIIDSEFPEYLDIMGEYKFYDLGWMSEVPGNYYPTMVHEFYVNYLAVRQGLCKKGKILVGSGLTSTIPNRGDNTLAEYREVLVASLVLGFPLNMGAIITDEMMWRVMRLSLLVLFPWVITRVCREAHVPILAGTNVETYGTKWYELEKSKDESRYDLKLRNQFLRCSGPLVKLQGQRKHPLSPMEKPHE</sequence>
<name>A0ABS8WZ88_DATST</name>
<gene>
    <name evidence="2" type="ORF">HAX54_006791</name>
</gene>
<proteinExistence type="predicted"/>
<protein>
    <submittedName>
        <fullName evidence="2">Uncharacterized protein</fullName>
    </submittedName>
</protein>
<accession>A0ABS8WZ88</accession>
<dbReference type="EMBL" id="JACEIK010013481">
    <property type="protein sequence ID" value="MCE3216533.1"/>
    <property type="molecule type" value="Genomic_DNA"/>
</dbReference>
<comment type="caution">
    <text evidence="2">The sequence shown here is derived from an EMBL/GenBank/DDBJ whole genome shotgun (WGS) entry which is preliminary data.</text>
</comment>
<feature type="region of interest" description="Disordered" evidence="1">
    <location>
        <begin position="29"/>
        <end position="48"/>
    </location>
</feature>
<evidence type="ECO:0000313" key="2">
    <source>
        <dbReference type="EMBL" id="MCE3216533.1"/>
    </source>
</evidence>
<evidence type="ECO:0000256" key="1">
    <source>
        <dbReference type="SAM" id="MobiDB-lite"/>
    </source>
</evidence>
<evidence type="ECO:0000313" key="3">
    <source>
        <dbReference type="Proteomes" id="UP000823775"/>
    </source>
</evidence>